<keyword evidence="2" id="KW-1185">Reference proteome</keyword>
<gene>
    <name evidence="1" type="ORF">O1Q98_00015</name>
</gene>
<evidence type="ECO:0000313" key="1">
    <source>
        <dbReference type="EMBL" id="WFN55765.1"/>
    </source>
</evidence>
<name>A0ABY8G773_9GAMM</name>
<dbReference type="Proteomes" id="UP001219630">
    <property type="component" value="Chromosome"/>
</dbReference>
<organism evidence="1 2">
    <name type="scientific">Dickeya lacustris</name>
    <dbReference type="NCBI Taxonomy" id="2259638"/>
    <lineage>
        <taxon>Bacteria</taxon>
        <taxon>Pseudomonadati</taxon>
        <taxon>Pseudomonadota</taxon>
        <taxon>Gammaproteobacteria</taxon>
        <taxon>Enterobacterales</taxon>
        <taxon>Pectobacteriaceae</taxon>
        <taxon>Dickeya</taxon>
    </lineage>
</organism>
<dbReference type="EMBL" id="CP114280">
    <property type="protein sequence ID" value="WFN55765.1"/>
    <property type="molecule type" value="Genomic_DNA"/>
</dbReference>
<protein>
    <submittedName>
        <fullName evidence="1">Uncharacterized protein</fullName>
    </submittedName>
</protein>
<sequence>MNIFLNNLVALNKVILENAQQQFSLPDATGNVMAYRAALPDDLTAAVGTEIVSGETRYQISTASDGTSWRMNVTFSLSQKIAAIPYVVLNFSQLGQFSEMIFDEVVKLPDLRYSAQLKLTRLEQRDALLRALSTYEAKTTLVVLIRTDDEMLNTITDPKIFYFAENYYPYIYQGIAPPPARLELILKPMDYNDVWYNYYQDSRNRGYFYYLPDKFTLATDRENNDKPMLSISFATPDDATDPSQINVTFEYFLLPRVDKQRIISATRAFANTQPDCALIPFASASKLELQLGLPAGKTPQTNALINLQSGIADSFTLPSSQFGKIWDAFFTPSPQHLLLKGELSVKQDGFPADTVAVQLALAAKYKSQPELFIDQSAPVDITRTLTFVSRKGSFDPNGPKPIERILISAGNKTLVLSAEVLQQSVAVKVSALQVILNPAATITYRYSLQIHYADGSTKNINDQSSIYETIYVP</sequence>
<dbReference type="RefSeq" id="WP_125259857.1">
    <property type="nucleotide sequence ID" value="NZ_CP114280.1"/>
</dbReference>
<evidence type="ECO:0000313" key="2">
    <source>
        <dbReference type="Proteomes" id="UP001219630"/>
    </source>
</evidence>
<accession>A0ABY8G773</accession>
<proteinExistence type="predicted"/>
<reference evidence="1 2" key="1">
    <citation type="submission" date="2022-12" db="EMBL/GenBank/DDBJ databases">
        <title>Complete genome sequencing of Dickeya lacustris type strain LMG30899.</title>
        <authorList>
            <person name="Dobhal S."/>
            <person name="Arizala D."/>
            <person name="Arif M."/>
        </authorList>
    </citation>
    <scope>NUCLEOTIDE SEQUENCE [LARGE SCALE GENOMIC DNA]</scope>
    <source>
        <strain evidence="1 2">LMG30899</strain>
    </source>
</reference>